<dbReference type="SFLD" id="SFLDS00029">
    <property type="entry name" value="Radical_SAM"/>
    <property type="match status" value="1"/>
</dbReference>
<dbReference type="Proteomes" id="UP000257323">
    <property type="component" value="Unassembled WGS sequence"/>
</dbReference>
<dbReference type="GO" id="GO:0051539">
    <property type="term" value="F:4 iron, 4 sulfur cluster binding"/>
    <property type="evidence" value="ECO:0007669"/>
    <property type="project" value="UniProtKB-UniRule"/>
</dbReference>
<keyword evidence="3 8" id="KW-0479">Metal-binding</keyword>
<dbReference type="PANTHER" id="PTHR42836:SF1">
    <property type="entry name" value="7-CARBOXY-7-DEAZAGUANINE SYNTHASE"/>
    <property type="match status" value="1"/>
</dbReference>
<dbReference type="Pfam" id="PF04055">
    <property type="entry name" value="Radical_SAM"/>
    <property type="match status" value="1"/>
</dbReference>
<dbReference type="GO" id="GO:0008616">
    <property type="term" value="P:tRNA queuosine(34) biosynthetic process"/>
    <property type="evidence" value="ECO:0007669"/>
    <property type="project" value="UniProtKB-UniRule"/>
</dbReference>
<dbReference type="GO" id="GO:0016840">
    <property type="term" value="F:carbon-nitrogen lyase activity"/>
    <property type="evidence" value="ECO:0007669"/>
    <property type="project" value="UniProtKB-UniRule"/>
</dbReference>
<feature type="binding site" evidence="8">
    <location>
        <position position="42"/>
    </location>
    <ligand>
        <name>[4Fe-4S] cluster</name>
        <dbReference type="ChEBI" id="CHEBI:49883"/>
        <note>4Fe-4S-S-AdoMet</note>
    </ligand>
</feature>
<protein>
    <recommendedName>
        <fullName evidence="8">7-carboxy-7-deazaguanine synthase</fullName>
        <shortName evidence="8">CDG synthase</shortName>
        <ecNumber evidence="8">4.3.99.3</ecNumber>
    </recommendedName>
    <alternativeName>
        <fullName evidence="8">Queuosine biosynthesis protein QueE</fullName>
    </alternativeName>
</protein>
<evidence type="ECO:0000256" key="5">
    <source>
        <dbReference type="ARBA" id="ARBA00023004"/>
    </source>
</evidence>
<evidence type="ECO:0000259" key="9">
    <source>
        <dbReference type="PROSITE" id="PS51918"/>
    </source>
</evidence>
<comment type="caution">
    <text evidence="10">The sequence shown here is derived from an EMBL/GenBank/DDBJ whole genome shotgun (WGS) entry which is preliminary data.</text>
</comment>
<feature type="binding site" evidence="8">
    <location>
        <position position="31"/>
    </location>
    <ligand>
        <name>substrate</name>
    </ligand>
</feature>
<comment type="cofactor">
    <cofactor evidence="8">
        <name>[4Fe-4S] cluster</name>
        <dbReference type="ChEBI" id="CHEBI:49883"/>
    </cofactor>
    <text evidence="8">Binds 1 [4Fe-4S] cluster. The cluster is coordinated with 3 cysteines and an exchangeable S-adenosyl-L-methionine.</text>
</comment>
<keyword evidence="1 8" id="KW-0004">4Fe-4S</keyword>
<feature type="binding site" evidence="8">
    <location>
        <position position="78"/>
    </location>
    <ligand>
        <name>substrate</name>
    </ligand>
</feature>
<feature type="domain" description="Radical SAM core" evidence="9">
    <location>
        <begin position="22"/>
        <end position="209"/>
    </location>
</feature>
<dbReference type="GO" id="GO:1904047">
    <property type="term" value="F:S-adenosyl-L-methionine binding"/>
    <property type="evidence" value="ECO:0007669"/>
    <property type="project" value="UniProtKB-UniRule"/>
</dbReference>
<comment type="cofactor">
    <cofactor evidence="8">
        <name>Mg(2+)</name>
        <dbReference type="ChEBI" id="CHEBI:18420"/>
    </cofactor>
</comment>
<accession>A0A3E2BNS2</accession>
<feature type="binding site" evidence="8">
    <location>
        <position position="80"/>
    </location>
    <ligand>
        <name>S-adenosyl-L-methionine</name>
        <dbReference type="ChEBI" id="CHEBI:59789"/>
    </ligand>
</feature>
<dbReference type="AlphaFoldDB" id="A0A3E2BNS2"/>
<evidence type="ECO:0000256" key="2">
    <source>
        <dbReference type="ARBA" id="ARBA00022691"/>
    </source>
</evidence>
<dbReference type="InterPro" id="IPR007197">
    <property type="entry name" value="rSAM"/>
</dbReference>
<feature type="binding site" evidence="8">
    <location>
        <begin position="16"/>
        <end position="18"/>
    </location>
    <ligand>
        <name>substrate</name>
    </ligand>
</feature>
<feature type="binding site" evidence="8">
    <location>
        <begin position="121"/>
        <end position="123"/>
    </location>
    <ligand>
        <name>S-adenosyl-L-methionine</name>
        <dbReference type="ChEBI" id="CHEBI:59789"/>
    </ligand>
</feature>
<feature type="binding site" evidence="8">
    <location>
        <begin position="41"/>
        <end position="43"/>
    </location>
    <ligand>
        <name>S-adenosyl-L-methionine</name>
        <dbReference type="ChEBI" id="CHEBI:59789"/>
    </ligand>
</feature>
<name>A0A3E2BNS2_9BACT</name>
<dbReference type="CDD" id="cd01335">
    <property type="entry name" value="Radical_SAM"/>
    <property type="match status" value="1"/>
</dbReference>
<reference evidence="10 11" key="1">
    <citation type="submission" date="2018-08" db="EMBL/GenBank/DDBJ databases">
        <title>Genome analysis of the thermophilic bacterium of the candidate phylum Aminicenantes from deep subsurface aquifer revealed its physiology and ecological role.</title>
        <authorList>
            <person name="Kadnikov V.V."/>
            <person name="Mardanov A.V."/>
            <person name="Beletsky A.V."/>
            <person name="Karnachuk O.V."/>
            <person name="Ravin N.V."/>
        </authorList>
    </citation>
    <scope>NUCLEOTIDE SEQUENCE [LARGE SCALE GENOMIC DNA]</scope>
    <source>
        <strain evidence="10">BY38</strain>
    </source>
</reference>
<keyword evidence="5 8" id="KW-0408">Iron</keyword>
<keyword evidence="8" id="KW-0671">Queuosine biosynthesis</keyword>
<dbReference type="EC" id="4.3.99.3" evidence="8"/>
<keyword evidence="6 8" id="KW-0411">Iron-sulfur</keyword>
<evidence type="ECO:0000256" key="4">
    <source>
        <dbReference type="ARBA" id="ARBA00022842"/>
    </source>
</evidence>
<evidence type="ECO:0000256" key="1">
    <source>
        <dbReference type="ARBA" id="ARBA00022485"/>
    </source>
</evidence>
<comment type="cofactor">
    <cofactor evidence="8">
        <name>S-adenosyl-L-methionine</name>
        <dbReference type="ChEBI" id="CHEBI:59789"/>
    </cofactor>
    <text evidence="8">Binds 1 S-adenosyl-L-methionine per subunit.</text>
</comment>
<gene>
    <name evidence="8" type="primary">queE</name>
    <name evidence="10" type="ORF">OP8BY_1906</name>
</gene>
<comment type="similarity">
    <text evidence="8">Belongs to the radical SAM superfamily. 7-carboxy-7-deazaguanine synthase family.</text>
</comment>
<keyword evidence="4 8" id="KW-0460">Magnesium</keyword>
<dbReference type="PROSITE" id="PS51918">
    <property type="entry name" value="RADICAL_SAM"/>
    <property type="match status" value="1"/>
</dbReference>
<comment type="caution">
    <text evidence="8">Lacks conserved residue(s) required for the propagation of feature annotation.</text>
</comment>
<evidence type="ECO:0000256" key="8">
    <source>
        <dbReference type="HAMAP-Rule" id="MF_00917"/>
    </source>
</evidence>
<feature type="binding site" evidence="8">
    <location>
        <position position="44"/>
    </location>
    <ligand>
        <name>Mg(2+)</name>
        <dbReference type="ChEBI" id="CHEBI:18420"/>
    </ligand>
</feature>
<dbReference type="PIRSF" id="PIRSF000370">
    <property type="entry name" value="QueE"/>
    <property type="match status" value="1"/>
</dbReference>
<comment type="function">
    <text evidence="8">Catalyzes the complex heterocyclic radical-mediated conversion of 6-carboxy-5,6,7,8-tetrahydropterin (CPH4) to 7-carboxy-7-deazaguanine (CDG), a step common to the biosynthetic pathways of all 7-deazapurine-containing compounds.</text>
</comment>
<comment type="catalytic activity">
    <reaction evidence="8">
        <text>6-carboxy-5,6,7,8-tetrahydropterin + H(+) = 7-carboxy-7-carbaguanine + NH4(+)</text>
        <dbReference type="Rhea" id="RHEA:27974"/>
        <dbReference type="ChEBI" id="CHEBI:15378"/>
        <dbReference type="ChEBI" id="CHEBI:28938"/>
        <dbReference type="ChEBI" id="CHEBI:61032"/>
        <dbReference type="ChEBI" id="CHEBI:61036"/>
        <dbReference type="EC" id="4.3.99.3"/>
    </reaction>
</comment>
<comment type="subunit">
    <text evidence="8">Homodimer.</text>
</comment>
<dbReference type="GO" id="GO:0000287">
    <property type="term" value="F:magnesium ion binding"/>
    <property type="evidence" value="ECO:0007669"/>
    <property type="project" value="UniProtKB-UniRule"/>
</dbReference>
<dbReference type="InterPro" id="IPR058240">
    <property type="entry name" value="rSAM_sf"/>
</dbReference>
<keyword evidence="2 8" id="KW-0949">S-adenosyl-L-methionine</keyword>
<dbReference type="PANTHER" id="PTHR42836">
    <property type="entry name" value="7-CARBOXY-7-DEAZAGUANINE SYNTHASE"/>
    <property type="match status" value="1"/>
</dbReference>
<evidence type="ECO:0000256" key="6">
    <source>
        <dbReference type="ARBA" id="ARBA00023014"/>
    </source>
</evidence>
<proteinExistence type="inferred from homology"/>
<dbReference type="Gene3D" id="3.20.20.70">
    <property type="entry name" value="Aldolase class I"/>
    <property type="match status" value="1"/>
</dbReference>
<sequence length="209" mass="23662">MLPPPTLKISEIFFSAAGEGLRQGQPTIFVRFSGCNLRCSFCDTKYAWKGGKELLPEEILDRIAPLKNRYKTNWVCLTGGEPLLQDVGALVRLLRRVSFRVHIETNGTRPVPVKPDWLTVSPKPPVYKITSDCLRLASEVKLVVTRSLKPGEIGRIREKFSENIPLLLQPQSHAAWSYKKAWKLYIQAIQEGLPNIRLSGQLHKIYGIK</sequence>
<dbReference type="InterPro" id="IPR013785">
    <property type="entry name" value="Aldolase_TIM"/>
</dbReference>
<feature type="binding site" evidence="8">
    <location>
        <position position="35"/>
    </location>
    <ligand>
        <name>[4Fe-4S] cluster</name>
        <dbReference type="ChEBI" id="CHEBI:49883"/>
        <note>4Fe-4S-S-AdoMet</note>
    </ligand>
</feature>
<evidence type="ECO:0000313" key="11">
    <source>
        <dbReference type="Proteomes" id="UP000257323"/>
    </source>
</evidence>
<comment type="pathway">
    <text evidence="8">Purine metabolism; 7-cyano-7-deazaguanine biosynthesis.</text>
</comment>
<dbReference type="InterPro" id="IPR024924">
    <property type="entry name" value="7-CO-7-deazaguanine_synth-like"/>
</dbReference>
<dbReference type="UniPathway" id="UPA00391"/>
<dbReference type="SUPFAM" id="SSF102114">
    <property type="entry name" value="Radical SAM enzymes"/>
    <property type="match status" value="1"/>
</dbReference>
<evidence type="ECO:0000256" key="3">
    <source>
        <dbReference type="ARBA" id="ARBA00022723"/>
    </source>
</evidence>
<dbReference type="EMBL" id="QUAH01000004">
    <property type="protein sequence ID" value="RFT16302.1"/>
    <property type="molecule type" value="Genomic_DNA"/>
</dbReference>
<feature type="binding site" evidence="8">
    <location>
        <position position="39"/>
    </location>
    <ligand>
        <name>[4Fe-4S] cluster</name>
        <dbReference type="ChEBI" id="CHEBI:49883"/>
        <note>4Fe-4S-S-AdoMet</note>
    </ligand>
</feature>
<evidence type="ECO:0000313" key="10">
    <source>
        <dbReference type="EMBL" id="RFT16302.1"/>
    </source>
</evidence>
<keyword evidence="7 8" id="KW-0456">Lyase</keyword>
<dbReference type="HAMAP" id="MF_00917">
    <property type="entry name" value="QueE"/>
    <property type="match status" value="1"/>
</dbReference>
<organism evidence="10 11">
    <name type="scientific">Candidatus Saccharicenans subterraneus</name>
    <dbReference type="NCBI Taxonomy" id="2508984"/>
    <lineage>
        <taxon>Bacteria</taxon>
        <taxon>Candidatus Aminicenantota</taxon>
        <taxon>Candidatus Aminicenantia</taxon>
        <taxon>Candidatus Aminicenantales</taxon>
        <taxon>Candidatus Saccharicenantaceae</taxon>
        <taxon>Candidatus Saccharicenans</taxon>
    </lineage>
</organism>
<evidence type="ECO:0000256" key="7">
    <source>
        <dbReference type="ARBA" id="ARBA00023239"/>
    </source>
</evidence>